<dbReference type="Proteomes" id="UP001470230">
    <property type="component" value="Unassembled WGS sequence"/>
</dbReference>
<organism evidence="1 2">
    <name type="scientific">Tritrichomonas musculus</name>
    <dbReference type="NCBI Taxonomy" id="1915356"/>
    <lineage>
        <taxon>Eukaryota</taxon>
        <taxon>Metamonada</taxon>
        <taxon>Parabasalia</taxon>
        <taxon>Tritrichomonadida</taxon>
        <taxon>Tritrichomonadidae</taxon>
        <taxon>Tritrichomonas</taxon>
    </lineage>
</organism>
<gene>
    <name evidence="1" type="ORF">M9Y10_019362</name>
</gene>
<accession>A0ABR2HJ92</accession>
<comment type="caution">
    <text evidence="1">The sequence shown here is derived from an EMBL/GenBank/DDBJ whole genome shotgun (WGS) entry which is preliminary data.</text>
</comment>
<evidence type="ECO:0000313" key="2">
    <source>
        <dbReference type="Proteomes" id="UP001470230"/>
    </source>
</evidence>
<sequence length="65" mass="7051">MAKDSIIMTLCGDAVSLKASEKSTCQAVYVLHFLPCNEQLPPAAIYMMPYKNGPSSSEVVRSSLK</sequence>
<keyword evidence="2" id="KW-1185">Reference proteome</keyword>
<protein>
    <submittedName>
        <fullName evidence="1">Uncharacterized protein</fullName>
    </submittedName>
</protein>
<proteinExistence type="predicted"/>
<reference evidence="1 2" key="1">
    <citation type="submission" date="2024-04" db="EMBL/GenBank/DDBJ databases">
        <title>Tritrichomonas musculus Genome.</title>
        <authorList>
            <person name="Alves-Ferreira E."/>
            <person name="Grigg M."/>
            <person name="Lorenzi H."/>
            <person name="Galac M."/>
        </authorList>
    </citation>
    <scope>NUCLEOTIDE SEQUENCE [LARGE SCALE GENOMIC DNA]</scope>
    <source>
        <strain evidence="1 2">EAF2021</strain>
    </source>
</reference>
<dbReference type="EMBL" id="JAPFFF010000027">
    <property type="protein sequence ID" value="KAK8848301.1"/>
    <property type="molecule type" value="Genomic_DNA"/>
</dbReference>
<name>A0ABR2HJ92_9EUKA</name>
<evidence type="ECO:0000313" key="1">
    <source>
        <dbReference type="EMBL" id="KAK8848301.1"/>
    </source>
</evidence>